<feature type="transmembrane region" description="Helical" evidence="1">
    <location>
        <begin position="77"/>
        <end position="98"/>
    </location>
</feature>
<keyword evidence="1" id="KW-1133">Transmembrane helix</keyword>
<keyword evidence="1" id="KW-0472">Membrane</keyword>
<keyword evidence="3" id="KW-1185">Reference proteome</keyword>
<reference evidence="2 3" key="1">
    <citation type="submission" date="2010-12" db="EMBL/GenBank/DDBJ databases">
        <title>Complete sequence of Ethanoligenens harbinense YUAN-3.</title>
        <authorList>
            <person name="Lucas S."/>
            <person name="Copeland A."/>
            <person name="Lapidus A."/>
            <person name="Cheng J.-F."/>
            <person name="Bruce D."/>
            <person name="Goodwin L."/>
            <person name="Pitluck S."/>
            <person name="Chertkov O."/>
            <person name="Misra M."/>
            <person name="Detter J.C."/>
            <person name="Han C."/>
            <person name="Tapia R."/>
            <person name="Land M."/>
            <person name="Hauser L."/>
            <person name="Jeffries C."/>
            <person name="Kyrpides N."/>
            <person name="Ivanova N."/>
            <person name="Mikhailova N."/>
            <person name="Wang A."/>
            <person name="Mouttaki H."/>
            <person name="He Z."/>
            <person name="Zhou J."/>
            <person name="Hemme C.L."/>
            <person name="Woyke T."/>
        </authorList>
    </citation>
    <scope>NUCLEOTIDE SEQUENCE [LARGE SCALE GENOMIC DNA]</scope>
    <source>
        <strain evidence="3">DSM 18485 / JCM 12961 / CGMCC 1.5033 / YUAN-3</strain>
    </source>
</reference>
<feature type="transmembrane region" description="Helical" evidence="1">
    <location>
        <begin position="53"/>
        <end position="70"/>
    </location>
</feature>
<dbReference type="KEGG" id="eha:Ethha_1420"/>
<dbReference type="STRING" id="663278.Ethha_1420"/>
<evidence type="ECO:0008006" key="4">
    <source>
        <dbReference type="Google" id="ProtNLM"/>
    </source>
</evidence>
<dbReference type="Pfam" id="PF12670">
    <property type="entry name" value="DUF3792"/>
    <property type="match status" value="1"/>
</dbReference>
<dbReference type="Proteomes" id="UP000001551">
    <property type="component" value="Chromosome"/>
</dbReference>
<feature type="transmembrane region" description="Helical" evidence="1">
    <location>
        <begin position="104"/>
        <end position="127"/>
    </location>
</feature>
<feature type="transmembrane region" description="Helical" evidence="1">
    <location>
        <begin position="14"/>
        <end position="41"/>
    </location>
</feature>
<evidence type="ECO:0000313" key="3">
    <source>
        <dbReference type="Proteomes" id="UP000001551"/>
    </source>
</evidence>
<protein>
    <recommendedName>
        <fullName evidence="4">TIGR04086 family membrane protein</fullName>
    </recommendedName>
</protein>
<accession>E6U6Z0</accession>
<dbReference type="AlphaFoldDB" id="E6U6Z0"/>
<organism evidence="2 3">
    <name type="scientific">Ethanoligenens harbinense (strain DSM 18485 / JCM 12961 / CGMCC 1.5033 / YUAN-3)</name>
    <dbReference type="NCBI Taxonomy" id="663278"/>
    <lineage>
        <taxon>Bacteria</taxon>
        <taxon>Bacillati</taxon>
        <taxon>Bacillota</taxon>
        <taxon>Clostridia</taxon>
        <taxon>Eubacteriales</taxon>
        <taxon>Oscillospiraceae</taxon>
        <taxon>Ethanoligenens</taxon>
    </lineage>
</organism>
<sequence>MKSVAQVQSGWRDAVLSVLIGILCGVLFSILLLILFSILMVLQDMPAGAVQPFAFTAIAGGGFGGGLFAGRLFGHKGLALGGAAGFFYLLLLLLSGALLGQAALGGAVLLKMVVSVLTGAVGGIVGVNTRQRRLHA</sequence>
<dbReference type="InterPro" id="IPR023804">
    <property type="entry name" value="DUF3792_TM"/>
</dbReference>
<evidence type="ECO:0000313" key="2">
    <source>
        <dbReference type="EMBL" id="ADU26957.1"/>
    </source>
</evidence>
<dbReference type="HOGENOM" id="CLU_1872315_0_0_9"/>
<dbReference type="RefSeq" id="WP_013485312.1">
    <property type="nucleotide sequence ID" value="NC_014828.1"/>
</dbReference>
<gene>
    <name evidence="2" type="ordered locus">Ethha_1420</name>
</gene>
<proteinExistence type="predicted"/>
<dbReference type="NCBIfam" id="TIGR04086">
    <property type="entry name" value="TIGR04086_membr"/>
    <property type="match status" value="1"/>
</dbReference>
<name>E6U6Z0_ETHHY</name>
<dbReference type="EMBL" id="CP002400">
    <property type="protein sequence ID" value="ADU26957.1"/>
    <property type="molecule type" value="Genomic_DNA"/>
</dbReference>
<evidence type="ECO:0000256" key="1">
    <source>
        <dbReference type="SAM" id="Phobius"/>
    </source>
</evidence>
<keyword evidence="1" id="KW-0812">Transmembrane</keyword>